<organism evidence="3 4">
    <name type="scientific">Filobasidium floriforme</name>
    <dbReference type="NCBI Taxonomy" id="5210"/>
    <lineage>
        <taxon>Eukaryota</taxon>
        <taxon>Fungi</taxon>
        <taxon>Dikarya</taxon>
        <taxon>Basidiomycota</taxon>
        <taxon>Agaricomycotina</taxon>
        <taxon>Tremellomycetes</taxon>
        <taxon>Filobasidiales</taxon>
        <taxon>Filobasidiaceae</taxon>
        <taxon>Filobasidium</taxon>
    </lineage>
</organism>
<name>A0A8K0JLP3_9TREE</name>
<reference evidence="3" key="1">
    <citation type="submission" date="2020-04" db="EMBL/GenBank/DDBJ databases">
        <title>Analysis of mating type loci in Filobasidium floriforme.</title>
        <authorList>
            <person name="Nowrousian M."/>
        </authorList>
    </citation>
    <scope>NUCLEOTIDE SEQUENCE</scope>
    <source>
        <strain evidence="3">CBS 6242</strain>
    </source>
</reference>
<evidence type="ECO:0000313" key="3">
    <source>
        <dbReference type="EMBL" id="KAG7553646.1"/>
    </source>
</evidence>
<sequence length="324" mass="35952">MNELADPDTESESPGDRGGESPARTGTNYARVKIEENVDEEVEVKTEDNDAEIKVEHGDVEIKVEHGELGVKVEDQDVEIKVEYGGVEIKIEHEDLDVKVEHDEVDVKTEHEDVEVKAEHGDIDVKIEHEGLEVKVEQEELDVKAEQEAAANAKLKAKRAIRKMEKDQKVKVPPPAPRHNCLSRSQAALQLSFLAAHLGMTTKDLRSVLPTNGIAIHQVSQDPLESEVVGSEMDRGNLDAVMFQWKGYRQKKLLDSVGIELACAWLLRQYSMFPPAEATAAVDPNLPAELAAIRHRLQLALSRLATDDIAFKDQITTELARLAG</sequence>
<dbReference type="Proteomes" id="UP000812966">
    <property type="component" value="Unassembled WGS sequence"/>
</dbReference>
<feature type="coiled-coil region" evidence="1">
    <location>
        <begin position="129"/>
        <end position="163"/>
    </location>
</feature>
<dbReference type="AlphaFoldDB" id="A0A8K0JLP3"/>
<evidence type="ECO:0000256" key="2">
    <source>
        <dbReference type="SAM" id="MobiDB-lite"/>
    </source>
</evidence>
<evidence type="ECO:0000313" key="4">
    <source>
        <dbReference type="Proteomes" id="UP000812966"/>
    </source>
</evidence>
<evidence type="ECO:0000256" key="1">
    <source>
        <dbReference type="SAM" id="Coils"/>
    </source>
</evidence>
<accession>A0A8K0JLP3</accession>
<keyword evidence="1" id="KW-0175">Coiled coil</keyword>
<keyword evidence="4" id="KW-1185">Reference proteome</keyword>
<gene>
    <name evidence="3" type="ORF">FFLO_02931</name>
</gene>
<dbReference type="EMBL" id="JABELV010000050">
    <property type="protein sequence ID" value="KAG7553646.1"/>
    <property type="molecule type" value="Genomic_DNA"/>
</dbReference>
<proteinExistence type="predicted"/>
<comment type="caution">
    <text evidence="3">The sequence shown here is derived from an EMBL/GenBank/DDBJ whole genome shotgun (WGS) entry which is preliminary data.</text>
</comment>
<feature type="region of interest" description="Disordered" evidence="2">
    <location>
        <begin position="1"/>
        <end position="30"/>
    </location>
</feature>
<protein>
    <submittedName>
        <fullName evidence="3">Uncharacterized protein</fullName>
    </submittedName>
</protein>
<feature type="compositionally biased region" description="Acidic residues" evidence="2">
    <location>
        <begin position="1"/>
        <end position="13"/>
    </location>
</feature>